<organism evidence="11 12">
    <name type="scientific">Kitasatospora cystarginea</name>
    <dbReference type="NCBI Taxonomy" id="58350"/>
    <lineage>
        <taxon>Bacteria</taxon>
        <taxon>Bacillati</taxon>
        <taxon>Actinomycetota</taxon>
        <taxon>Actinomycetes</taxon>
        <taxon>Kitasatosporales</taxon>
        <taxon>Streptomycetaceae</taxon>
        <taxon>Kitasatospora</taxon>
    </lineage>
</organism>
<dbReference type="InterPro" id="IPR022417">
    <property type="entry name" value="Porphobilin_deaminase_N"/>
</dbReference>
<evidence type="ECO:0000256" key="2">
    <source>
        <dbReference type="ARBA" id="ARBA00002869"/>
    </source>
</evidence>
<dbReference type="EC" id="2.5.1.61" evidence="4 8"/>
<dbReference type="Pfam" id="PF01379">
    <property type="entry name" value="Porphobil_deam"/>
    <property type="match status" value="1"/>
</dbReference>
<protein>
    <recommendedName>
        <fullName evidence="4 8">Hydroxymethylbilane synthase</fullName>
        <ecNumber evidence="4 8">2.5.1.61</ecNumber>
    </recommendedName>
</protein>
<dbReference type="InterPro" id="IPR022418">
    <property type="entry name" value="Porphobilinogen_deaminase_C"/>
</dbReference>
<comment type="caution">
    <text evidence="11">The sequence shown here is derived from an EMBL/GenBank/DDBJ whole genome shotgun (WGS) entry which is preliminary data.</text>
</comment>
<comment type="similarity">
    <text evidence="3">Belongs to the HMBS family.</text>
</comment>
<dbReference type="InterPro" id="IPR000860">
    <property type="entry name" value="HemC"/>
</dbReference>
<evidence type="ECO:0000256" key="4">
    <source>
        <dbReference type="ARBA" id="ARBA00012655"/>
    </source>
</evidence>
<evidence type="ECO:0000313" key="12">
    <source>
        <dbReference type="Proteomes" id="UP001500305"/>
    </source>
</evidence>
<keyword evidence="5" id="KW-0808">Transferase</keyword>
<dbReference type="SUPFAM" id="SSF54782">
    <property type="entry name" value="Porphobilinogen deaminase (hydroxymethylbilane synthase), C-terminal domain"/>
    <property type="match status" value="1"/>
</dbReference>
<comment type="catalytic activity">
    <reaction evidence="7">
        <text>4 porphobilinogen + H2O = hydroxymethylbilane + 4 NH4(+)</text>
        <dbReference type="Rhea" id="RHEA:13185"/>
        <dbReference type="ChEBI" id="CHEBI:15377"/>
        <dbReference type="ChEBI" id="CHEBI:28938"/>
        <dbReference type="ChEBI" id="CHEBI:57845"/>
        <dbReference type="ChEBI" id="CHEBI:58126"/>
        <dbReference type="EC" id="2.5.1.61"/>
    </reaction>
</comment>
<gene>
    <name evidence="11" type="primary">hemC_3</name>
    <name evidence="11" type="ORF">GCM10010430_70960</name>
</gene>
<evidence type="ECO:0000256" key="5">
    <source>
        <dbReference type="ARBA" id="ARBA00022679"/>
    </source>
</evidence>
<dbReference type="Proteomes" id="UP001500305">
    <property type="component" value="Unassembled WGS sequence"/>
</dbReference>
<evidence type="ECO:0000313" key="11">
    <source>
        <dbReference type="EMBL" id="GAA2274764.1"/>
    </source>
</evidence>
<feature type="domain" description="Porphobilinogen deaminase N-terminal" evidence="9">
    <location>
        <begin position="8"/>
        <end position="216"/>
    </location>
</feature>
<proteinExistence type="inferred from homology"/>
<dbReference type="Gene3D" id="3.30.160.40">
    <property type="entry name" value="Porphobilinogen deaminase, C-terminal domain"/>
    <property type="match status" value="1"/>
</dbReference>
<dbReference type="PANTHER" id="PTHR11557">
    <property type="entry name" value="PORPHOBILINOGEN DEAMINASE"/>
    <property type="match status" value="1"/>
</dbReference>
<keyword evidence="12" id="KW-1185">Reference proteome</keyword>
<dbReference type="PIRSF" id="PIRSF001438">
    <property type="entry name" value="4pyrrol_synth_OHMeBilane_synth"/>
    <property type="match status" value="1"/>
</dbReference>
<evidence type="ECO:0000256" key="1">
    <source>
        <dbReference type="ARBA" id="ARBA00001916"/>
    </source>
</evidence>
<dbReference type="Gene3D" id="3.40.190.10">
    <property type="entry name" value="Periplasmic binding protein-like II"/>
    <property type="match status" value="2"/>
</dbReference>
<sequence length="312" mass="32944">MLDTTRTIRIGARTSPMSLAQVARVTEDLRDRYPDAEIELVPFTAAGDLEPGRQAELHDKGAFTGEIEEALLAGVCDMAVHCMKDVAGYPLNAPGTVFAAHPARADIRDALIHPGGLTLDQLPPGTRVGSAAVRRIAQLTASHPHLELVTVRGTANLRLAALKAGKVDALVLAASGLERIGEQRHISEVLSVEQMCPPLGAAVLGLQCRADDAEMIALLAPLGDHLTTREITAERTVLNLLRGHCNSPIAGHARAFKDGRLALRAMVFTPDGATVLTASRTSDKLTPQALGKAVAEALIRDGAHALIDAIAH</sequence>
<reference evidence="11 12" key="1">
    <citation type="journal article" date="2019" name="Int. J. Syst. Evol. Microbiol.">
        <title>The Global Catalogue of Microorganisms (GCM) 10K type strain sequencing project: providing services to taxonomists for standard genome sequencing and annotation.</title>
        <authorList>
            <consortium name="The Broad Institute Genomics Platform"/>
            <consortium name="The Broad Institute Genome Sequencing Center for Infectious Disease"/>
            <person name="Wu L."/>
            <person name="Ma J."/>
        </authorList>
    </citation>
    <scope>NUCLEOTIDE SEQUENCE [LARGE SCALE GENOMIC DNA]</scope>
    <source>
        <strain evidence="11 12">JCM 7356</strain>
    </source>
</reference>
<evidence type="ECO:0000259" key="9">
    <source>
        <dbReference type="Pfam" id="PF01379"/>
    </source>
</evidence>
<dbReference type="InterPro" id="IPR036803">
    <property type="entry name" value="Porphobilinogen_deaminase_C_sf"/>
</dbReference>
<dbReference type="PRINTS" id="PR00151">
    <property type="entry name" value="PORPHBDMNASE"/>
</dbReference>
<name>A0ABN3EWH1_9ACTN</name>
<comment type="function">
    <text evidence="2">Tetrapolymerization of the monopyrrole PBG into the hydroxymethylbilane pre-uroporphyrinogen in several discrete steps.</text>
</comment>
<comment type="cofactor">
    <cofactor evidence="1">
        <name>dipyrromethane</name>
        <dbReference type="ChEBI" id="CHEBI:60342"/>
    </cofactor>
</comment>
<keyword evidence="6" id="KW-0627">Porphyrin biosynthesis</keyword>
<accession>A0ABN3EWH1</accession>
<dbReference type="PROSITE" id="PS00533">
    <property type="entry name" value="PORPHOBILINOGEN_DEAM"/>
    <property type="match status" value="1"/>
</dbReference>
<evidence type="ECO:0000259" key="10">
    <source>
        <dbReference type="Pfam" id="PF03900"/>
    </source>
</evidence>
<dbReference type="PANTHER" id="PTHR11557:SF0">
    <property type="entry name" value="PORPHOBILINOGEN DEAMINASE"/>
    <property type="match status" value="1"/>
</dbReference>
<evidence type="ECO:0000256" key="8">
    <source>
        <dbReference type="NCBIfam" id="TIGR00212"/>
    </source>
</evidence>
<dbReference type="CDD" id="cd00494">
    <property type="entry name" value="PBP2_HMBS"/>
    <property type="match status" value="1"/>
</dbReference>
<evidence type="ECO:0000256" key="7">
    <source>
        <dbReference type="ARBA" id="ARBA00048169"/>
    </source>
</evidence>
<dbReference type="Pfam" id="PF03900">
    <property type="entry name" value="Porphobil_deamC"/>
    <property type="match status" value="1"/>
</dbReference>
<dbReference type="EMBL" id="BAAATR010000050">
    <property type="protein sequence ID" value="GAA2274764.1"/>
    <property type="molecule type" value="Genomic_DNA"/>
</dbReference>
<feature type="domain" description="Porphobilinogen deaminase C-terminal" evidence="10">
    <location>
        <begin position="229"/>
        <end position="299"/>
    </location>
</feature>
<dbReference type="InterPro" id="IPR022419">
    <property type="entry name" value="Porphobilin_deaminase_cofac_BS"/>
</dbReference>
<dbReference type="NCBIfam" id="TIGR00212">
    <property type="entry name" value="hemC"/>
    <property type="match status" value="1"/>
</dbReference>
<evidence type="ECO:0000256" key="6">
    <source>
        <dbReference type="ARBA" id="ARBA00023244"/>
    </source>
</evidence>
<dbReference type="SUPFAM" id="SSF53850">
    <property type="entry name" value="Periplasmic binding protein-like II"/>
    <property type="match status" value="1"/>
</dbReference>
<evidence type="ECO:0000256" key="3">
    <source>
        <dbReference type="ARBA" id="ARBA00005638"/>
    </source>
</evidence>